<feature type="transmembrane region" description="Helical" evidence="1">
    <location>
        <begin position="128"/>
        <end position="148"/>
    </location>
</feature>
<sequence length="203" mass="21479">MPAKDPLRFDRTDTQLTKLIAVGVTAVAAIVTIVNPIIDWATGKPLQAYVEGVDQGAVEGAREGVTLQHGGGLMAEFADASAGLWLASMAPGLLFVCLMGVVVWLLWRLLDDVQEGRPFTLTNVARMRGIAMIIIVGSLLLFFVTGLVNGLMTTNAVGDSSVFFVNESRAADLLLPGVGFLIAALAEGFKHGVQLEDDVEGLV</sequence>
<dbReference type="Proteomes" id="UP000712713">
    <property type="component" value="Unassembled WGS sequence"/>
</dbReference>
<evidence type="ECO:0000256" key="1">
    <source>
        <dbReference type="SAM" id="Phobius"/>
    </source>
</evidence>
<dbReference type="AlphaFoldDB" id="A0A921ERM9"/>
<reference evidence="2" key="2">
    <citation type="submission" date="2021-09" db="EMBL/GenBank/DDBJ databases">
        <authorList>
            <person name="Gilroy R."/>
        </authorList>
    </citation>
    <scope>NUCLEOTIDE SEQUENCE</scope>
    <source>
        <strain evidence="2">ChiGjej3B3-7470</strain>
    </source>
</reference>
<organism evidence="2 3">
    <name type="scientific">Tessaracoccus flavescens</name>
    <dbReference type="NCBI Taxonomy" id="399497"/>
    <lineage>
        <taxon>Bacteria</taxon>
        <taxon>Bacillati</taxon>
        <taxon>Actinomycetota</taxon>
        <taxon>Actinomycetes</taxon>
        <taxon>Propionibacteriales</taxon>
        <taxon>Propionibacteriaceae</taxon>
        <taxon>Tessaracoccus</taxon>
    </lineage>
</organism>
<dbReference type="InterPro" id="IPR021354">
    <property type="entry name" value="DUF2975"/>
</dbReference>
<gene>
    <name evidence="2" type="ORF">K8V15_11255</name>
</gene>
<keyword evidence="1" id="KW-0472">Membrane</keyword>
<keyword evidence="1" id="KW-1133">Transmembrane helix</keyword>
<feature type="transmembrane region" description="Helical" evidence="1">
    <location>
        <begin position="20"/>
        <end position="38"/>
    </location>
</feature>
<feature type="transmembrane region" description="Helical" evidence="1">
    <location>
        <begin position="84"/>
        <end position="107"/>
    </location>
</feature>
<proteinExistence type="predicted"/>
<name>A0A921ERM9_9ACTN</name>
<dbReference type="EMBL" id="DYZF01000284">
    <property type="protein sequence ID" value="HJE52530.1"/>
    <property type="molecule type" value="Genomic_DNA"/>
</dbReference>
<accession>A0A921ERM9</accession>
<dbReference type="Pfam" id="PF11188">
    <property type="entry name" value="DUF2975"/>
    <property type="match status" value="1"/>
</dbReference>
<protein>
    <submittedName>
        <fullName evidence="2">DUF2975 domain-containing protein</fullName>
    </submittedName>
</protein>
<evidence type="ECO:0000313" key="2">
    <source>
        <dbReference type="EMBL" id="HJE52530.1"/>
    </source>
</evidence>
<comment type="caution">
    <text evidence="2">The sequence shown here is derived from an EMBL/GenBank/DDBJ whole genome shotgun (WGS) entry which is preliminary data.</text>
</comment>
<keyword evidence="1" id="KW-0812">Transmembrane</keyword>
<reference evidence="2" key="1">
    <citation type="journal article" date="2021" name="PeerJ">
        <title>Extensive microbial diversity within the chicken gut microbiome revealed by metagenomics and culture.</title>
        <authorList>
            <person name="Gilroy R."/>
            <person name="Ravi A."/>
            <person name="Getino M."/>
            <person name="Pursley I."/>
            <person name="Horton D.L."/>
            <person name="Alikhan N.F."/>
            <person name="Baker D."/>
            <person name="Gharbi K."/>
            <person name="Hall N."/>
            <person name="Watson M."/>
            <person name="Adriaenssens E.M."/>
            <person name="Foster-Nyarko E."/>
            <person name="Jarju S."/>
            <person name="Secka A."/>
            <person name="Antonio M."/>
            <person name="Oren A."/>
            <person name="Chaudhuri R.R."/>
            <person name="La Ragione R."/>
            <person name="Hildebrand F."/>
            <person name="Pallen M.J."/>
        </authorList>
    </citation>
    <scope>NUCLEOTIDE SEQUENCE</scope>
    <source>
        <strain evidence="2">ChiGjej3B3-7470</strain>
    </source>
</reference>
<evidence type="ECO:0000313" key="3">
    <source>
        <dbReference type="Proteomes" id="UP000712713"/>
    </source>
</evidence>